<evidence type="ECO:0000259" key="2">
    <source>
        <dbReference type="PROSITE" id="PS50878"/>
    </source>
</evidence>
<dbReference type="InterPro" id="IPR052560">
    <property type="entry name" value="RdDP_mobile_element"/>
</dbReference>
<gene>
    <name evidence="3" type="primary">X-element ORF2</name>
    <name evidence="3" type="ORF">TNCV_809671</name>
</gene>
<dbReference type="SUPFAM" id="SSF56672">
    <property type="entry name" value="DNA/RNA polymerases"/>
    <property type="match status" value="1"/>
</dbReference>
<keyword evidence="1" id="KW-0732">Signal</keyword>
<keyword evidence="3" id="KW-0695">RNA-directed DNA polymerase</keyword>
<proteinExistence type="predicted"/>
<evidence type="ECO:0000256" key="1">
    <source>
        <dbReference type="SAM" id="SignalP"/>
    </source>
</evidence>
<organism evidence="3 4">
    <name type="scientific">Trichonephila clavipes</name>
    <name type="common">Golden silk orbweaver</name>
    <name type="synonym">Nephila clavipes</name>
    <dbReference type="NCBI Taxonomy" id="2585209"/>
    <lineage>
        <taxon>Eukaryota</taxon>
        <taxon>Metazoa</taxon>
        <taxon>Ecdysozoa</taxon>
        <taxon>Arthropoda</taxon>
        <taxon>Chelicerata</taxon>
        <taxon>Arachnida</taxon>
        <taxon>Araneae</taxon>
        <taxon>Araneomorphae</taxon>
        <taxon>Entelegynae</taxon>
        <taxon>Araneoidea</taxon>
        <taxon>Nephilidae</taxon>
        <taxon>Trichonephila</taxon>
    </lineage>
</organism>
<evidence type="ECO:0000313" key="3">
    <source>
        <dbReference type="EMBL" id="GFY08534.1"/>
    </source>
</evidence>
<reference evidence="3" key="1">
    <citation type="submission" date="2020-08" db="EMBL/GenBank/DDBJ databases">
        <title>Multicomponent nature underlies the extraordinary mechanical properties of spider dragline silk.</title>
        <authorList>
            <person name="Kono N."/>
            <person name="Nakamura H."/>
            <person name="Mori M."/>
            <person name="Yoshida Y."/>
            <person name="Ohtoshi R."/>
            <person name="Malay A.D."/>
            <person name="Moran D.A.P."/>
            <person name="Tomita M."/>
            <person name="Numata K."/>
            <person name="Arakawa K."/>
        </authorList>
    </citation>
    <scope>NUCLEOTIDE SEQUENCE</scope>
</reference>
<keyword evidence="4" id="KW-1185">Reference proteome</keyword>
<keyword evidence="3" id="KW-0548">Nucleotidyltransferase</keyword>
<dbReference type="PROSITE" id="PS50878">
    <property type="entry name" value="RT_POL"/>
    <property type="match status" value="1"/>
</dbReference>
<dbReference type="SUPFAM" id="SSF56219">
    <property type="entry name" value="DNase I-like"/>
    <property type="match status" value="1"/>
</dbReference>
<accession>A0A8X6S801</accession>
<dbReference type="Pfam" id="PF00078">
    <property type="entry name" value="RVT_1"/>
    <property type="match status" value="1"/>
</dbReference>
<protein>
    <submittedName>
        <fullName evidence="3">Probable RNA-directed DNA polymerase from transposon X-element</fullName>
    </submittedName>
</protein>
<dbReference type="EMBL" id="BMAU01021282">
    <property type="protein sequence ID" value="GFY08534.1"/>
    <property type="molecule type" value="Genomic_DNA"/>
</dbReference>
<evidence type="ECO:0000313" key="4">
    <source>
        <dbReference type="Proteomes" id="UP000887159"/>
    </source>
</evidence>
<dbReference type="AlphaFoldDB" id="A0A8X6S801"/>
<feature type="signal peptide" evidence="1">
    <location>
        <begin position="1"/>
        <end position="22"/>
    </location>
</feature>
<dbReference type="InterPro" id="IPR043502">
    <property type="entry name" value="DNA/RNA_pol_sf"/>
</dbReference>
<dbReference type="InterPro" id="IPR036691">
    <property type="entry name" value="Endo/exonu/phosph_ase_sf"/>
</dbReference>
<feature type="chain" id="PRO_5036502373" evidence="1">
    <location>
        <begin position="23"/>
        <end position="579"/>
    </location>
</feature>
<dbReference type="GO" id="GO:0003964">
    <property type="term" value="F:RNA-directed DNA polymerase activity"/>
    <property type="evidence" value="ECO:0007669"/>
    <property type="project" value="UniProtKB-KW"/>
</dbReference>
<dbReference type="Proteomes" id="UP000887159">
    <property type="component" value="Unassembled WGS sequence"/>
</dbReference>
<comment type="caution">
    <text evidence="3">The sequence shown here is derived from an EMBL/GenBank/DDBJ whole genome shotgun (WGS) entry which is preliminary data.</text>
</comment>
<keyword evidence="3" id="KW-0808">Transferase</keyword>
<name>A0A8X6S801_TRICX</name>
<sequence length="579" mass="66346">MLKNFPIKLILILTILINKILKFNHFPVNWKEAIIFPINKPGKDPHLASSYRPISLLSTIGKLTESIILHRLKNFINENNILNPNQYGFTNKLSTLHPLLRLNENISEGFQKKKSTGAVFLDMQKAFDRVWINGLTFKLITFKIPHPLIHLIHSYLTNRSFRIRINETLSNEHSVSAGCPHGSLLGPLLFNLYINDIPDYSLTKINLYADDTAIHATYKKLETISFALNKHLLLLQNFYDKWKISINVEKSTAIIFTKKQSLPPPIIMYNTQITWSQEAKYLGIIFDTHLTWKQHIYYVRDKFRKIMFKLYPLIGRNSHLSIENKVLLYTAVMRPILAYACPVWGYAAKTNINILDTLQNSLIRMIVKAIRYMRNDDIHLIAPPTPTRYGTDSASTLDYALIKNLIWPCTADSIPELSSDHNPVRFHFPRTSNFAIPPPQLNTTWSIFTKILANSDNFFLPTANSTHEIDSQVSNLTDEILNAHASASRPFYHTEQPYVQAKTDYQKARESDPFLSHCSPTSLNCRCSLIGYSPYITLAELFARPIRSPPLLFSDLDQKPRSLSMIVDELDGVPRPVGL</sequence>
<dbReference type="CDD" id="cd01650">
    <property type="entry name" value="RT_nLTR_like"/>
    <property type="match status" value="1"/>
</dbReference>
<dbReference type="InterPro" id="IPR000477">
    <property type="entry name" value="RT_dom"/>
</dbReference>
<dbReference type="PANTHER" id="PTHR36688">
    <property type="entry name" value="ENDO/EXONUCLEASE/PHOSPHATASE DOMAIN-CONTAINING PROTEIN"/>
    <property type="match status" value="1"/>
</dbReference>
<dbReference type="PANTHER" id="PTHR36688:SF1">
    <property type="entry name" value="ENDONUCLEASE_EXONUCLEASE_PHOSPHATASE DOMAIN-CONTAINING PROTEIN"/>
    <property type="match status" value="1"/>
</dbReference>
<feature type="domain" description="Reverse transcriptase" evidence="2">
    <location>
        <begin position="19"/>
        <end position="286"/>
    </location>
</feature>